<dbReference type="AlphaFoldDB" id="A0A0T9ULN5"/>
<protein>
    <submittedName>
        <fullName evidence="1">Hemophore</fullName>
    </submittedName>
</protein>
<dbReference type="EMBL" id="CQEJ01000021">
    <property type="protein sequence ID" value="CNL51689.1"/>
    <property type="molecule type" value="Genomic_DNA"/>
</dbReference>
<accession>A0A0T9ULN5</accession>
<dbReference type="eggNOG" id="ENOG50301GB">
    <property type="taxonomic scope" value="Bacteria"/>
</dbReference>
<evidence type="ECO:0000313" key="1">
    <source>
        <dbReference type="EMBL" id="CNL51689.1"/>
    </source>
</evidence>
<dbReference type="STRING" id="1453495.AT01_2356"/>
<dbReference type="InterPro" id="IPR010495">
    <property type="entry name" value="HasA_haem-bd"/>
</dbReference>
<dbReference type="InterPro" id="IPR036912">
    <property type="entry name" value="HasA_haem-bd_sf"/>
</dbReference>
<dbReference type="Gene3D" id="3.30.1500.10">
    <property type="entry name" value="Haem-binding HasA"/>
    <property type="match status" value="1"/>
</dbReference>
<dbReference type="RefSeq" id="WP_004704567.1">
    <property type="nucleotide sequence ID" value="NZ_CABHQC010000100.1"/>
</dbReference>
<gene>
    <name evidence="1" type="ORF">ERS137965_03264</name>
</gene>
<proteinExistence type="predicted"/>
<name>A0A0T9ULN5_YERAL</name>
<sequence length="229" mass="24951">MIVTIKYQEKFKDETISSYAQQWTTDFGDIVQQSCECQYDIYSAGPNYPNAGVKLAIQKNSHSQTQSSKTAIVMESKGIKSAEIMKSKGIDVFEDSPLIPGNEGLEFGDSLIAISDVGIADPESHQLQLQNVQLKFSGIDISNDIDVSNIEIFYAMLMDDNHQGNPNLSIYNLLRGNALPLLEVLKSQGVDVNTPLKDMAIASQFDVISDAPIIDTLGSTVGSEILLGV</sequence>
<organism evidence="1 2">
    <name type="scientific">Yersinia aldovae</name>
    <dbReference type="NCBI Taxonomy" id="29483"/>
    <lineage>
        <taxon>Bacteria</taxon>
        <taxon>Pseudomonadati</taxon>
        <taxon>Pseudomonadota</taxon>
        <taxon>Gammaproteobacteria</taxon>
        <taxon>Enterobacterales</taxon>
        <taxon>Yersiniaceae</taxon>
        <taxon>Yersinia</taxon>
    </lineage>
</organism>
<reference evidence="1 2" key="1">
    <citation type="submission" date="2015-03" db="EMBL/GenBank/DDBJ databases">
        <authorList>
            <person name="Murphy D."/>
        </authorList>
    </citation>
    <scope>NUCLEOTIDE SEQUENCE [LARGE SCALE GENOMIC DNA]</scope>
    <source>
        <strain evidence="1 2">IP06005</strain>
    </source>
</reference>
<dbReference type="Proteomes" id="UP000041595">
    <property type="component" value="Unassembled WGS sequence"/>
</dbReference>
<dbReference type="SUPFAM" id="SSF54621">
    <property type="entry name" value="Heme-binding protein A (HasA)"/>
    <property type="match status" value="1"/>
</dbReference>
<dbReference type="Pfam" id="PF06438">
    <property type="entry name" value="HasA"/>
    <property type="match status" value="1"/>
</dbReference>
<evidence type="ECO:0000313" key="2">
    <source>
        <dbReference type="Proteomes" id="UP000041595"/>
    </source>
</evidence>